<dbReference type="EMBL" id="JAGFNS010000023">
    <property type="protein sequence ID" value="MBO3741749.1"/>
    <property type="molecule type" value="Genomic_DNA"/>
</dbReference>
<protein>
    <submittedName>
        <fullName evidence="1">Uncharacterized protein</fullName>
    </submittedName>
</protein>
<accession>A0ABS3UT55</accession>
<comment type="caution">
    <text evidence="1">The sequence shown here is derived from an EMBL/GenBank/DDBJ whole genome shotgun (WGS) entry which is preliminary data.</text>
</comment>
<reference evidence="1 2" key="1">
    <citation type="submission" date="2021-03" db="EMBL/GenBank/DDBJ databases">
        <title>Actinoplanes flavus sp. nov., a novel actinomycete isolated from Coconut Palm rhizosphere soil.</title>
        <authorList>
            <person name="Luo X."/>
        </authorList>
    </citation>
    <scope>NUCLEOTIDE SEQUENCE [LARGE SCALE GENOMIC DNA]</scope>
    <source>
        <strain evidence="1 2">NEAU-H7</strain>
    </source>
</reference>
<organism evidence="1 2">
    <name type="scientific">Actinoplanes flavus</name>
    <dbReference type="NCBI Taxonomy" id="2820290"/>
    <lineage>
        <taxon>Bacteria</taxon>
        <taxon>Bacillati</taxon>
        <taxon>Actinomycetota</taxon>
        <taxon>Actinomycetes</taxon>
        <taxon>Micromonosporales</taxon>
        <taxon>Micromonosporaceae</taxon>
        <taxon>Actinoplanes</taxon>
    </lineage>
</organism>
<evidence type="ECO:0000313" key="2">
    <source>
        <dbReference type="Proteomes" id="UP000679690"/>
    </source>
</evidence>
<dbReference type="Proteomes" id="UP000679690">
    <property type="component" value="Unassembled WGS sequence"/>
</dbReference>
<name>A0ABS3UT55_9ACTN</name>
<proteinExistence type="predicted"/>
<dbReference type="RefSeq" id="WP_208470894.1">
    <property type="nucleotide sequence ID" value="NZ_JAGFNS010000023.1"/>
</dbReference>
<keyword evidence="2" id="KW-1185">Reference proteome</keyword>
<gene>
    <name evidence="1" type="ORF">J5X75_29995</name>
</gene>
<evidence type="ECO:0000313" key="1">
    <source>
        <dbReference type="EMBL" id="MBO3741749.1"/>
    </source>
</evidence>
<sequence length="325" mass="35992">MQSPLAQGLLGERVSARHLIATLEDHPLVGARGGEPRLDENGFLSAVAPWRLRGENAFIELALVTDMLRMFTPLPDTVAPEVGSYSLKHTVEEFLSPYCSYVSNGRLIWAAAALGLSIIDPDGEGPNLLIGVPEREHDYVRRMTGRGWNRPRAYHHRPAGYSYLQEALARAAADEYLTDGWERPVPVAVAAPFHDWLIGQVGRDDVIGDLAGDYAAGVRDSDHRVARTPDELLAIFHEISHSSEAYDAVVTAIAEWIRTEPSAAPVRTERISGGRNGRGEYRCPCGYGSIIEEHDVWITCDQCRTEWRFVGGRSVRDWRLVPASV</sequence>